<dbReference type="InterPro" id="IPR024757">
    <property type="entry name" value="FtsZ_C"/>
</dbReference>
<feature type="compositionally biased region" description="Low complexity" evidence="7">
    <location>
        <begin position="546"/>
        <end position="558"/>
    </location>
</feature>
<dbReference type="InterPro" id="IPR036525">
    <property type="entry name" value="Tubulin/FtsZ_GTPase_sf"/>
</dbReference>
<dbReference type="PROSITE" id="PS01135">
    <property type="entry name" value="FTSZ_2"/>
    <property type="match status" value="1"/>
</dbReference>
<dbReference type="Pfam" id="PF12327">
    <property type="entry name" value="FtsZ_C"/>
    <property type="match status" value="1"/>
</dbReference>
<dbReference type="Pfam" id="PF00091">
    <property type="entry name" value="Tubulin"/>
    <property type="match status" value="1"/>
</dbReference>
<feature type="compositionally biased region" description="Polar residues" evidence="7">
    <location>
        <begin position="531"/>
        <end position="545"/>
    </location>
</feature>
<feature type="region of interest" description="Disordered" evidence="7">
    <location>
        <begin position="326"/>
        <end position="347"/>
    </location>
</feature>
<feature type="domain" description="Tubulin/FtsZ GTPase" evidence="8">
    <location>
        <begin position="16"/>
        <end position="208"/>
    </location>
</feature>
<dbReference type="Gene3D" id="3.40.50.1440">
    <property type="entry name" value="Tubulin/FtsZ, GTPase domain"/>
    <property type="match status" value="1"/>
</dbReference>
<feature type="binding site" evidence="4">
    <location>
        <begin position="24"/>
        <end position="28"/>
    </location>
    <ligand>
        <name>GTP</name>
        <dbReference type="ChEBI" id="CHEBI:37565"/>
    </ligand>
</feature>
<evidence type="ECO:0000313" key="11">
    <source>
        <dbReference type="Proteomes" id="UP001302666"/>
    </source>
</evidence>
<dbReference type="PRINTS" id="PR00423">
    <property type="entry name" value="CELLDVISFTSZ"/>
</dbReference>
<dbReference type="PANTHER" id="PTHR30314:SF3">
    <property type="entry name" value="MITOCHONDRIAL DIVISION PROTEIN FSZA"/>
    <property type="match status" value="1"/>
</dbReference>
<evidence type="ECO:0000256" key="4">
    <source>
        <dbReference type="HAMAP-Rule" id="MF_00909"/>
    </source>
</evidence>
<comment type="similarity">
    <text evidence="1 4 6">Belongs to the FtsZ family.</text>
</comment>
<dbReference type="InterPro" id="IPR045061">
    <property type="entry name" value="FtsZ/CetZ"/>
</dbReference>
<keyword evidence="4" id="KW-0963">Cytoplasm</keyword>
<dbReference type="SMART" id="SM00865">
    <property type="entry name" value="Tubulin_C"/>
    <property type="match status" value="1"/>
</dbReference>
<proteinExistence type="inferred from homology"/>
<dbReference type="HAMAP" id="MF_00909">
    <property type="entry name" value="FtsZ"/>
    <property type="match status" value="1"/>
</dbReference>
<comment type="subcellular location">
    <subcellularLocation>
        <location evidence="4">Cytoplasm</location>
    </subcellularLocation>
    <text evidence="4">Assembles at midcell at the inner surface of the cytoplasmic membrane.</text>
</comment>
<evidence type="ECO:0000259" key="9">
    <source>
        <dbReference type="SMART" id="SM00865"/>
    </source>
</evidence>
<evidence type="ECO:0000259" key="8">
    <source>
        <dbReference type="SMART" id="SM00864"/>
    </source>
</evidence>
<dbReference type="RefSeq" id="WP_317385723.1">
    <property type="nucleotide sequence ID" value="NZ_CP136704.1"/>
</dbReference>
<feature type="binding site" evidence="4">
    <location>
        <position position="142"/>
    </location>
    <ligand>
        <name>GTP</name>
        <dbReference type="ChEBI" id="CHEBI:37565"/>
    </ligand>
</feature>
<dbReference type="SMART" id="SM00864">
    <property type="entry name" value="Tubulin"/>
    <property type="match status" value="1"/>
</dbReference>
<dbReference type="InterPro" id="IPR037103">
    <property type="entry name" value="Tubulin/FtsZ-like_C"/>
</dbReference>
<protein>
    <recommendedName>
        <fullName evidence="4 5">Cell division protein FtsZ</fullName>
    </recommendedName>
</protein>
<dbReference type="InterPro" id="IPR018316">
    <property type="entry name" value="Tubulin/FtsZ_2-layer-sand-dom"/>
</dbReference>
<dbReference type="InterPro" id="IPR020805">
    <property type="entry name" value="Cell_div_FtsZ_CS"/>
</dbReference>
<feature type="compositionally biased region" description="Low complexity" evidence="7">
    <location>
        <begin position="416"/>
        <end position="457"/>
    </location>
</feature>
<dbReference type="CDD" id="cd02201">
    <property type="entry name" value="FtsZ_type1"/>
    <property type="match status" value="1"/>
</dbReference>
<feature type="binding site" evidence="4">
    <location>
        <position position="190"/>
    </location>
    <ligand>
        <name>GTP</name>
        <dbReference type="ChEBI" id="CHEBI:37565"/>
    </ligand>
</feature>
<dbReference type="SUPFAM" id="SSF52490">
    <property type="entry name" value="Tubulin nucleotide-binding domain-like"/>
    <property type="match status" value="1"/>
</dbReference>
<comment type="subunit">
    <text evidence="4">Homodimer. Polymerizes to form a dynamic ring structure in a strictly GTP-dependent manner. Interacts directly with several other division proteins.</text>
</comment>
<reference evidence="10 11" key="1">
    <citation type="submission" date="2023-10" db="EMBL/GenBank/DDBJ databases">
        <title>Eight complete genome sequences of bacteria isolated from laboratory stock of Giant Kelp gametophytes.</title>
        <authorList>
            <person name="Tolentino B."/>
            <person name="Nuzhdin S."/>
        </authorList>
    </citation>
    <scope>NUCLEOTIDE SEQUENCE [LARGE SCALE GENOMIC DNA]</scope>
    <source>
        <strain evidence="10 11">LC.270.F.C4</strain>
    </source>
</reference>
<evidence type="ECO:0000256" key="5">
    <source>
        <dbReference type="NCBIfam" id="TIGR00065"/>
    </source>
</evidence>
<keyword evidence="4 6" id="KW-0131">Cell cycle</keyword>
<name>A0ABZ0HGJ4_TRISK</name>
<dbReference type="InterPro" id="IPR008280">
    <property type="entry name" value="Tub_FtsZ_C"/>
</dbReference>
<dbReference type="GO" id="GO:0051301">
    <property type="term" value="P:cell division"/>
    <property type="evidence" value="ECO:0007669"/>
    <property type="project" value="UniProtKB-KW"/>
</dbReference>
<keyword evidence="11" id="KW-1185">Reference proteome</keyword>
<feature type="region of interest" description="Disordered" evidence="7">
    <location>
        <begin position="402"/>
        <end position="579"/>
    </location>
</feature>
<evidence type="ECO:0000256" key="2">
    <source>
        <dbReference type="ARBA" id="ARBA00022741"/>
    </source>
</evidence>
<keyword evidence="4 6" id="KW-0717">Septation</keyword>
<accession>A0ABZ0HGJ4</accession>
<evidence type="ECO:0000256" key="6">
    <source>
        <dbReference type="RuleBase" id="RU000631"/>
    </source>
</evidence>
<feature type="binding site" evidence="4">
    <location>
        <begin position="111"/>
        <end position="113"/>
    </location>
    <ligand>
        <name>GTP</name>
        <dbReference type="ChEBI" id="CHEBI:37565"/>
    </ligand>
</feature>
<gene>
    <name evidence="4 10" type="primary">ftsZ</name>
    <name evidence="10" type="ORF">R1T40_02265</name>
</gene>
<dbReference type="PANTHER" id="PTHR30314">
    <property type="entry name" value="CELL DIVISION PROTEIN FTSZ-RELATED"/>
    <property type="match status" value="1"/>
</dbReference>
<sequence length="579" mass="61963">MTLNLSMPGQEELSPKITVFGVGGAGGNAVNNMIAKELEGVDFVVANTDAQALQQNAAKSRVQLGVKVTEGLGAGARASVGSAAAEESIEQIVDHLAGAHMCFITAGMGGGTGTGAAPIIAQAARELGVLTVGVVTKPFQFEGAKRMRQAEEGVENLQKVVDTLIIIPNQNLFRLANEKTTFTEAFSLADDVLYQGVKGVTDLMVRPGLINLDFADVRAVMDEMGKAMMGTGEAEGEDRAIQAAEKAIANPLLDEISLRGAKGVLINITGAHDLTLFELDEAANRIREEVDPDANIIVGSTLDTAMEGKMRVSVVATGIDATEDVHDVPVPRRPMSAPLTKTVSVEDNRRAPLELKEPMEAAPAVAADAATGQEPSLFSEFDNDRAAAQAQNDELIEDVNESADANDGLPPPAYRPQPQVQPQQVQQQRVAQQPAPQQHQQMAQPQPAQQQPATTQAEGFVAPRAPAPGAPSQDAIVRLREAAQRHQSGQQKAPQHQQQPAAAQQQRPATDPQEQRRFGLNSLINRMTGHPQETTQNRPQAAQRTQPSMQSAQPQQAEQPHDEDQERIEIPAFLRRQAN</sequence>
<dbReference type="InterPro" id="IPR000158">
    <property type="entry name" value="Cell_div_FtsZ"/>
</dbReference>
<dbReference type="NCBIfam" id="TIGR00065">
    <property type="entry name" value="ftsZ"/>
    <property type="match status" value="1"/>
</dbReference>
<keyword evidence="3 4" id="KW-0342">GTP-binding</keyword>
<feature type="binding site" evidence="4">
    <location>
        <position position="146"/>
    </location>
    <ligand>
        <name>GTP</name>
        <dbReference type="ChEBI" id="CHEBI:37565"/>
    </ligand>
</feature>
<keyword evidence="2 4" id="KW-0547">Nucleotide-binding</keyword>
<dbReference type="Proteomes" id="UP001302666">
    <property type="component" value="Chromosome"/>
</dbReference>
<evidence type="ECO:0000256" key="1">
    <source>
        <dbReference type="ARBA" id="ARBA00009690"/>
    </source>
</evidence>
<feature type="compositionally biased region" description="Low complexity" evidence="7">
    <location>
        <begin position="487"/>
        <end position="512"/>
    </location>
</feature>
<dbReference type="Gene3D" id="3.30.1330.20">
    <property type="entry name" value="Tubulin/FtsZ, C-terminal domain"/>
    <property type="match status" value="1"/>
</dbReference>
<comment type="function">
    <text evidence="4 6">Essential cell division protein that forms a contractile ring structure (Z ring) at the future cell division site. The regulation of the ring assembly controls the timing and the location of cell division. One of the functions of the FtsZ ring is to recruit other cell division proteins to the septum to produce a new cell wall between the dividing cells. Binds GTP and shows GTPase activity.</text>
</comment>
<dbReference type="InterPro" id="IPR003008">
    <property type="entry name" value="Tubulin_FtsZ_GTPase"/>
</dbReference>
<organism evidence="10 11">
    <name type="scientific">Tritonibacter scottomollicae</name>
    <name type="common">Epibacterium scottomollicae</name>
    <dbReference type="NCBI Taxonomy" id="483013"/>
    <lineage>
        <taxon>Bacteria</taxon>
        <taxon>Pseudomonadati</taxon>
        <taxon>Pseudomonadota</taxon>
        <taxon>Alphaproteobacteria</taxon>
        <taxon>Rhodobacterales</taxon>
        <taxon>Paracoccaceae</taxon>
        <taxon>Tritonibacter</taxon>
    </lineage>
</organism>
<keyword evidence="4 6" id="KW-0132">Cell division</keyword>
<dbReference type="EMBL" id="CP136704">
    <property type="protein sequence ID" value="WOI33596.1"/>
    <property type="molecule type" value="Genomic_DNA"/>
</dbReference>
<dbReference type="SUPFAM" id="SSF55307">
    <property type="entry name" value="Tubulin C-terminal domain-like"/>
    <property type="match status" value="1"/>
</dbReference>
<evidence type="ECO:0000256" key="3">
    <source>
        <dbReference type="ARBA" id="ARBA00023134"/>
    </source>
</evidence>
<evidence type="ECO:0000313" key="10">
    <source>
        <dbReference type="EMBL" id="WOI33596.1"/>
    </source>
</evidence>
<feature type="compositionally biased region" description="Basic and acidic residues" evidence="7">
    <location>
        <begin position="559"/>
        <end position="569"/>
    </location>
</feature>
<feature type="domain" description="Tubulin/FtsZ 2-layer sandwich" evidence="9">
    <location>
        <begin position="210"/>
        <end position="328"/>
    </location>
</feature>
<evidence type="ECO:0000256" key="7">
    <source>
        <dbReference type="SAM" id="MobiDB-lite"/>
    </source>
</evidence>